<evidence type="ECO:0000256" key="2">
    <source>
        <dbReference type="SAM" id="SignalP"/>
    </source>
</evidence>
<dbReference type="EMBL" id="MU167378">
    <property type="protein sequence ID" value="KAG0141617.1"/>
    <property type="molecule type" value="Genomic_DNA"/>
</dbReference>
<protein>
    <recommendedName>
        <fullName evidence="3">SCP domain-containing protein</fullName>
    </recommendedName>
</protein>
<evidence type="ECO:0000256" key="1">
    <source>
        <dbReference type="SAM" id="MobiDB-lite"/>
    </source>
</evidence>
<name>A0A9P6NC96_9BASI</name>
<gene>
    <name evidence="4" type="ORF">CROQUDRAFT_663572</name>
</gene>
<dbReference type="PANTHER" id="PTHR10334">
    <property type="entry name" value="CYSTEINE-RICH SECRETORY PROTEIN-RELATED"/>
    <property type="match status" value="1"/>
</dbReference>
<feature type="signal peptide" evidence="2">
    <location>
        <begin position="1"/>
        <end position="27"/>
    </location>
</feature>
<evidence type="ECO:0000313" key="5">
    <source>
        <dbReference type="Proteomes" id="UP000886653"/>
    </source>
</evidence>
<proteinExistence type="predicted"/>
<dbReference type="Proteomes" id="UP000886653">
    <property type="component" value="Unassembled WGS sequence"/>
</dbReference>
<reference evidence="4" key="1">
    <citation type="submission" date="2013-11" db="EMBL/GenBank/DDBJ databases">
        <title>Genome sequence of the fusiform rust pathogen reveals effectors for host alternation and coevolution with pine.</title>
        <authorList>
            <consortium name="DOE Joint Genome Institute"/>
            <person name="Smith K."/>
            <person name="Pendleton A."/>
            <person name="Kubisiak T."/>
            <person name="Anderson C."/>
            <person name="Salamov A."/>
            <person name="Aerts A."/>
            <person name="Riley R."/>
            <person name="Clum A."/>
            <person name="Lindquist E."/>
            <person name="Ence D."/>
            <person name="Campbell M."/>
            <person name="Kronenberg Z."/>
            <person name="Feau N."/>
            <person name="Dhillon B."/>
            <person name="Hamelin R."/>
            <person name="Burleigh J."/>
            <person name="Smith J."/>
            <person name="Yandell M."/>
            <person name="Nelson C."/>
            <person name="Grigoriev I."/>
            <person name="Davis J."/>
        </authorList>
    </citation>
    <scope>NUCLEOTIDE SEQUENCE</scope>
    <source>
        <strain evidence="4">G11</strain>
    </source>
</reference>
<feature type="compositionally biased region" description="Low complexity" evidence="1">
    <location>
        <begin position="74"/>
        <end position="96"/>
    </location>
</feature>
<dbReference type="OrthoDB" id="2505037at2759"/>
<feature type="compositionally biased region" description="Basic residues" evidence="1">
    <location>
        <begin position="322"/>
        <end position="333"/>
    </location>
</feature>
<dbReference type="AlphaFoldDB" id="A0A9P6NC96"/>
<keyword evidence="2" id="KW-0732">Signal</keyword>
<dbReference type="InterPro" id="IPR035940">
    <property type="entry name" value="CAP_sf"/>
</dbReference>
<keyword evidence="5" id="KW-1185">Reference proteome</keyword>
<dbReference type="Pfam" id="PF00188">
    <property type="entry name" value="CAP"/>
    <property type="match status" value="1"/>
</dbReference>
<feature type="region of interest" description="Disordered" evidence="1">
    <location>
        <begin position="292"/>
        <end position="341"/>
    </location>
</feature>
<evidence type="ECO:0000259" key="3">
    <source>
        <dbReference type="SMART" id="SM00198"/>
    </source>
</evidence>
<accession>A0A9P6NC96</accession>
<dbReference type="InterPro" id="IPR014044">
    <property type="entry name" value="CAP_dom"/>
</dbReference>
<evidence type="ECO:0000313" key="4">
    <source>
        <dbReference type="EMBL" id="KAG0141617.1"/>
    </source>
</evidence>
<comment type="caution">
    <text evidence="4">The sequence shown here is derived from an EMBL/GenBank/DDBJ whole genome shotgun (WGS) entry which is preliminary data.</text>
</comment>
<dbReference type="PRINTS" id="PR00837">
    <property type="entry name" value="V5TPXLIKE"/>
</dbReference>
<dbReference type="Gene3D" id="3.40.33.10">
    <property type="entry name" value="CAP"/>
    <property type="match status" value="1"/>
</dbReference>
<feature type="region of interest" description="Disordered" evidence="1">
    <location>
        <begin position="57"/>
        <end position="96"/>
    </location>
</feature>
<organism evidence="4 5">
    <name type="scientific">Cronartium quercuum f. sp. fusiforme G11</name>
    <dbReference type="NCBI Taxonomy" id="708437"/>
    <lineage>
        <taxon>Eukaryota</taxon>
        <taxon>Fungi</taxon>
        <taxon>Dikarya</taxon>
        <taxon>Basidiomycota</taxon>
        <taxon>Pucciniomycotina</taxon>
        <taxon>Pucciniomycetes</taxon>
        <taxon>Pucciniales</taxon>
        <taxon>Coleosporiaceae</taxon>
        <taxon>Cronartium</taxon>
    </lineage>
</organism>
<dbReference type="SMART" id="SM00198">
    <property type="entry name" value="SCP"/>
    <property type="match status" value="1"/>
</dbReference>
<sequence>MSSFISLSFSVLIVLFLLTILLDPTKALVVNSPSIIRTSLLLEKRFKIPTRIHSLHSTTRPSASVQHGRKRPLNYSKPYSLSTSSSNSNSPVINGVSKEPVLKDQDSYTKITTTSSSTIKPLKVYSNQNVKDQDSYTKPSLSSNLSINGDQDADIISWVDRHNAERALYGSSNLTWNPNLVTVAHQRALTCVFQHSPHNKYGENIAAGQGSIAEVLNDWANGNHEKGDFNPINGAGLNTHWTQMVWGASTEVGCCFHTCDQMSGISLGGGPIKFWVCEYHPAGNVIGQATEQVHAGPGGTPLSEHSSSYASEPGYASGSKHTSSKSHFRRHINLKSVSQQT</sequence>
<dbReference type="SUPFAM" id="SSF55797">
    <property type="entry name" value="PR-1-like"/>
    <property type="match status" value="1"/>
</dbReference>
<dbReference type="InterPro" id="IPR001283">
    <property type="entry name" value="CRISP-related"/>
</dbReference>
<feature type="domain" description="SCP" evidence="3">
    <location>
        <begin position="153"/>
        <end position="287"/>
    </location>
</feature>
<feature type="chain" id="PRO_5040149268" description="SCP domain-containing protein" evidence="2">
    <location>
        <begin position="28"/>
        <end position="341"/>
    </location>
</feature>